<organism evidence="1 2">
    <name type="scientific">Chondromyces apiculatus DSM 436</name>
    <dbReference type="NCBI Taxonomy" id="1192034"/>
    <lineage>
        <taxon>Bacteria</taxon>
        <taxon>Pseudomonadati</taxon>
        <taxon>Myxococcota</taxon>
        <taxon>Polyangia</taxon>
        <taxon>Polyangiales</taxon>
        <taxon>Polyangiaceae</taxon>
        <taxon>Chondromyces</taxon>
    </lineage>
</organism>
<proteinExistence type="predicted"/>
<gene>
    <name evidence="1" type="ORF">CAP_2230</name>
</gene>
<dbReference type="AlphaFoldDB" id="A0A017TB72"/>
<accession>A0A017TB72</accession>
<reference evidence="1 2" key="1">
    <citation type="submission" date="2013-05" db="EMBL/GenBank/DDBJ databases">
        <title>Genome assembly of Chondromyces apiculatus DSM 436.</title>
        <authorList>
            <person name="Sharma G."/>
            <person name="Khatri I."/>
            <person name="Kaur C."/>
            <person name="Mayilraj S."/>
            <person name="Subramanian S."/>
        </authorList>
    </citation>
    <scope>NUCLEOTIDE SEQUENCE [LARGE SCALE GENOMIC DNA]</scope>
    <source>
        <strain evidence="1 2">DSM 436</strain>
    </source>
</reference>
<keyword evidence="2" id="KW-1185">Reference proteome</keyword>
<comment type="caution">
    <text evidence="1">The sequence shown here is derived from an EMBL/GenBank/DDBJ whole genome shotgun (WGS) entry which is preliminary data.</text>
</comment>
<dbReference type="Proteomes" id="UP000019678">
    <property type="component" value="Unassembled WGS sequence"/>
</dbReference>
<protein>
    <submittedName>
        <fullName evidence="1">Uncharacterized protein</fullName>
    </submittedName>
</protein>
<dbReference type="EMBL" id="ASRX01000018">
    <property type="protein sequence ID" value="EYF06040.1"/>
    <property type="molecule type" value="Genomic_DNA"/>
</dbReference>
<name>A0A017TB72_9BACT</name>
<evidence type="ECO:0000313" key="2">
    <source>
        <dbReference type="Proteomes" id="UP000019678"/>
    </source>
</evidence>
<sequence length="73" mass="7912">MLLLAIAGGEDPTIAGGIEASARELELLYELCNSRGELWASGLLNQVQQRLRVLAELSRRRESRPPTPPVASA</sequence>
<evidence type="ECO:0000313" key="1">
    <source>
        <dbReference type="EMBL" id="EYF06040.1"/>
    </source>
</evidence>